<dbReference type="Proteomes" id="UP000053989">
    <property type="component" value="Unassembled WGS sequence"/>
</dbReference>
<dbReference type="HOGENOM" id="CLU_3015544_0_0_1"/>
<accession>A0A0C3ATR6</accession>
<dbReference type="InParanoid" id="A0A0C3ATR6"/>
<dbReference type="AlphaFoldDB" id="A0A0C3ATR6"/>
<dbReference type="EMBL" id="KN822009">
    <property type="protein sequence ID" value="KIM68357.1"/>
    <property type="molecule type" value="Genomic_DNA"/>
</dbReference>
<gene>
    <name evidence="1" type="ORF">SCLCIDRAFT_20266</name>
</gene>
<name>A0A0C3ATR6_9AGAM</name>
<keyword evidence="2" id="KW-1185">Reference proteome</keyword>
<sequence>MSPMCTTRAPARTCAPLLSQTQLNRPVGLYLHPSSCLPVVYYAWKSMCGLNAFVLL</sequence>
<evidence type="ECO:0000313" key="2">
    <source>
        <dbReference type="Proteomes" id="UP000053989"/>
    </source>
</evidence>
<protein>
    <submittedName>
        <fullName evidence="1">Uncharacterized protein</fullName>
    </submittedName>
</protein>
<organism evidence="1 2">
    <name type="scientific">Scleroderma citrinum Foug A</name>
    <dbReference type="NCBI Taxonomy" id="1036808"/>
    <lineage>
        <taxon>Eukaryota</taxon>
        <taxon>Fungi</taxon>
        <taxon>Dikarya</taxon>
        <taxon>Basidiomycota</taxon>
        <taxon>Agaricomycotina</taxon>
        <taxon>Agaricomycetes</taxon>
        <taxon>Agaricomycetidae</taxon>
        <taxon>Boletales</taxon>
        <taxon>Sclerodermatineae</taxon>
        <taxon>Sclerodermataceae</taxon>
        <taxon>Scleroderma</taxon>
    </lineage>
</organism>
<proteinExistence type="predicted"/>
<reference evidence="2" key="2">
    <citation type="submission" date="2015-01" db="EMBL/GenBank/DDBJ databases">
        <title>Evolutionary Origins and Diversification of the Mycorrhizal Mutualists.</title>
        <authorList>
            <consortium name="DOE Joint Genome Institute"/>
            <consortium name="Mycorrhizal Genomics Consortium"/>
            <person name="Kohler A."/>
            <person name="Kuo A."/>
            <person name="Nagy L.G."/>
            <person name="Floudas D."/>
            <person name="Copeland A."/>
            <person name="Barry K.W."/>
            <person name="Cichocki N."/>
            <person name="Veneault-Fourrey C."/>
            <person name="LaButti K."/>
            <person name="Lindquist E.A."/>
            <person name="Lipzen A."/>
            <person name="Lundell T."/>
            <person name="Morin E."/>
            <person name="Murat C."/>
            <person name="Riley R."/>
            <person name="Ohm R."/>
            <person name="Sun H."/>
            <person name="Tunlid A."/>
            <person name="Henrissat B."/>
            <person name="Grigoriev I.V."/>
            <person name="Hibbett D.S."/>
            <person name="Martin F."/>
        </authorList>
    </citation>
    <scope>NUCLEOTIDE SEQUENCE [LARGE SCALE GENOMIC DNA]</scope>
    <source>
        <strain evidence="2">Foug A</strain>
    </source>
</reference>
<evidence type="ECO:0000313" key="1">
    <source>
        <dbReference type="EMBL" id="KIM68357.1"/>
    </source>
</evidence>
<reference evidence="1 2" key="1">
    <citation type="submission" date="2014-04" db="EMBL/GenBank/DDBJ databases">
        <authorList>
            <consortium name="DOE Joint Genome Institute"/>
            <person name="Kuo A."/>
            <person name="Kohler A."/>
            <person name="Nagy L.G."/>
            <person name="Floudas D."/>
            <person name="Copeland A."/>
            <person name="Barry K.W."/>
            <person name="Cichocki N."/>
            <person name="Veneault-Fourrey C."/>
            <person name="LaButti K."/>
            <person name="Lindquist E.A."/>
            <person name="Lipzen A."/>
            <person name="Lundell T."/>
            <person name="Morin E."/>
            <person name="Murat C."/>
            <person name="Sun H."/>
            <person name="Tunlid A."/>
            <person name="Henrissat B."/>
            <person name="Grigoriev I.V."/>
            <person name="Hibbett D.S."/>
            <person name="Martin F."/>
            <person name="Nordberg H.P."/>
            <person name="Cantor M.N."/>
            <person name="Hua S.X."/>
        </authorList>
    </citation>
    <scope>NUCLEOTIDE SEQUENCE [LARGE SCALE GENOMIC DNA]</scope>
    <source>
        <strain evidence="1 2">Foug A</strain>
    </source>
</reference>